<evidence type="ECO:0000256" key="7">
    <source>
        <dbReference type="ARBA" id="ARBA00023157"/>
    </source>
</evidence>
<evidence type="ECO:0000256" key="1">
    <source>
        <dbReference type="ARBA" id="ARBA00004123"/>
    </source>
</evidence>
<keyword evidence="8" id="KW-0539">Nucleus</keyword>
<dbReference type="Gene3D" id="3.40.30.10">
    <property type="entry name" value="Glutaredoxin"/>
    <property type="match status" value="1"/>
</dbReference>
<feature type="domain" description="Thioredoxin" evidence="15">
    <location>
        <begin position="61"/>
        <end position="213"/>
    </location>
</feature>
<evidence type="ECO:0000256" key="3">
    <source>
        <dbReference type="ARBA" id="ARBA00013017"/>
    </source>
</evidence>
<reference evidence="16 17" key="1">
    <citation type="submission" date="2019-07" db="EMBL/GenBank/DDBJ databases">
        <title>Finished genome of Venturia effusa.</title>
        <authorList>
            <person name="Young C.A."/>
            <person name="Cox M.P."/>
            <person name="Ganley A.R.D."/>
            <person name="David W.J."/>
        </authorList>
    </citation>
    <scope>NUCLEOTIDE SEQUENCE [LARGE SCALE GENOMIC DNA]</scope>
    <source>
        <strain evidence="17">albino</strain>
    </source>
</reference>
<keyword evidence="4" id="KW-0575">Peroxidase</keyword>
<dbReference type="Pfam" id="PF00578">
    <property type="entry name" value="AhpC-TSA"/>
    <property type="match status" value="1"/>
</dbReference>
<dbReference type="InterPro" id="IPR000866">
    <property type="entry name" value="AhpC/TSA"/>
</dbReference>
<feature type="region of interest" description="Disordered" evidence="14">
    <location>
        <begin position="1"/>
        <end position="30"/>
    </location>
</feature>
<evidence type="ECO:0000256" key="14">
    <source>
        <dbReference type="SAM" id="MobiDB-lite"/>
    </source>
</evidence>
<dbReference type="InterPro" id="IPR050924">
    <property type="entry name" value="Peroxiredoxin_BCP/PrxQ"/>
</dbReference>
<comment type="catalytic activity">
    <reaction evidence="12">
        <text>a hydroperoxide + [thioredoxin]-dithiol = an alcohol + [thioredoxin]-disulfide + H2O</text>
        <dbReference type="Rhea" id="RHEA:62620"/>
        <dbReference type="Rhea" id="RHEA-COMP:10698"/>
        <dbReference type="Rhea" id="RHEA-COMP:10700"/>
        <dbReference type="ChEBI" id="CHEBI:15377"/>
        <dbReference type="ChEBI" id="CHEBI:29950"/>
        <dbReference type="ChEBI" id="CHEBI:30879"/>
        <dbReference type="ChEBI" id="CHEBI:35924"/>
        <dbReference type="ChEBI" id="CHEBI:50058"/>
        <dbReference type="EC" id="1.11.1.24"/>
    </reaction>
</comment>
<sequence>MVELRKRKSPPTAPEPASKKAAPKAKSKTAEVKEIIEEKVEKVAATVKKAAGAGSASGGAPKVGDVIDLEGFGGEVQTQDGTTVTLKQLVDDSKAGVVLFTYPKASTPGCTKQVCFFRDDYSELTASGLSIFGLSGDSPKSNTTFKTKQKLPYDLLCDPSYGLIGAIGLQAKPAKKTSRGVFIVDKSGKVLAAETGGPEPTKNVAHKIASGLSGSDASAETKEDGKVADVAADVANSAAKLDA</sequence>
<dbReference type="GO" id="GO:0005737">
    <property type="term" value="C:cytoplasm"/>
    <property type="evidence" value="ECO:0007669"/>
    <property type="project" value="TreeGrafter"/>
</dbReference>
<dbReference type="GO" id="GO:0045454">
    <property type="term" value="P:cell redox homeostasis"/>
    <property type="evidence" value="ECO:0007669"/>
    <property type="project" value="TreeGrafter"/>
</dbReference>
<evidence type="ECO:0000256" key="13">
    <source>
        <dbReference type="ARBA" id="ARBA00077538"/>
    </source>
</evidence>
<evidence type="ECO:0000256" key="5">
    <source>
        <dbReference type="ARBA" id="ARBA00022862"/>
    </source>
</evidence>
<evidence type="ECO:0000256" key="11">
    <source>
        <dbReference type="ARBA" id="ARBA00038489"/>
    </source>
</evidence>
<dbReference type="InterPro" id="IPR013766">
    <property type="entry name" value="Thioredoxin_domain"/>
</dbReference>
<dbReference type="GO" id="GO:0034599">
    <property type="term" value="P:cellular response to oxidative stress"/>
    <property type="evidence" value="ECO:0007669"/>
    <property type="project" value="TreeGrafter"/>
</dbReference>
<organism evidence="16 17">
    <name type="scientific">Venturia effusa</name>
    <dbReference type="NCBI Taxonomy" id="50376"/>
    <lineage>
        <taxon>Eukaryota</taxon>
        <taxon>Fungi</taxon>
        <taxon>Dikarya</taxon>
        <taxon>Ascomycota</taxon>
        <taxon>Pezizomycotina</taxon>
        <taxon>Dothideomycetes</taxon>
        <taxon>Pleosporomycetidae</taxon>
        <taxon>Venturiales</taxon>
        <taxon>Venturiaceae</taxon>
        <taxon>Venturia</taxon>
    </lineage>
</organism>
<dbReference type="EMBL" id="CP042199">
    <property type="protein sequence ID" value="QDS76347.1"/>
    <property type="molecule type" value="Genomic_DNA"/>
</dbReference>
<dbReference type="PROSITE" id="PS51352">
    <property type="entry name" value="THIOREDOXIN_2"/>
    <property type="match status" value="1"/>
</dbReference>
<evidence type="ECO:0000256" key="2">
    <source>
        <dbReference type="ARBA" id="ARBA00011245"/>
    </source>
</evidence>
<dbReference type="CDD" id="cd03017">
    <property type="entry name" value="PRX_BCP"/>
    <property type="match status" value="1"/>
</dbReference>
<dbReference type="STRING" id="50376.A0A517LL41"/>
<evidence type="ECO:0000256" key="6">
    <source>
        <dbReference type="ARBA" id="ARBA00023002"/>
    </source>
</evidence>
<keyword evidence="6" id="KW-0560">Oxidoreductase</keyword>
<proteinExistence type="inferred from homology"/>
<evidence type="ECO:0000256" key="8">
    <source>
        <dbReference type="ARBA" id="ARBA00023242"/>
    </source>
</evidence>
<comment type="similarity">
    <text evidence="11">Belongs to the peroxiredoxin family. BCP/PrxQ subfamily.</text>
</comment>
<dbReference type="GO" id="GO:0008379">
    <property type="term" value="F:thioredoxin peroxidase activity"/>
    <property type="evidence" value="ECO:0007669"/>
    <property type="project" value="TreeGrafter"/>
</dbReference>
<comment type="subunit">
    <text evidence="2">Monomer.</text>
</comment>
<comment type="subcellular location">
    <subcellularLocation>
        <location evidence="1">Nucleus</location>
    </subcellularLocation>
</comment>
<dbReference type="Proteomes" id="UP000316270">
    <property type="component" value="Chromosome 15"/>
</dbReference>
<dbReference type="PANTHER" id="PTHR42801:SF23">
    <property type="entry name" value="PEROXIREDOXIN DOT5"/>
    <property type="match status" value="1"/>
</dbReference>
<evidence type="ECO:0000313" key="17">
    <source>
        <dbReference type="Proteomes" id="UP000316270"/>
    </source>
</evidence>
<evidence type="ECO:0000313" key="16">
    <source>
        <dbReference type="EMBL" id="QDS76347.1"/>
    </source>
</evidence>
<dbReference type="PANTHER" id="PTHR42801">
    <property type="entry name" value="THIOREDOXIN-DEPENDENT PEROXIDE REDUCTASE"/>
    <property type="match status" value="1"/>
</dbReference>
<dbReference type="FunFam" id="3.40.30.10:FF:000157">
    <property type="entry name" value="DOT5p Nuclear thiol peroxidase"/>
    <property type="match status" value="1"/>
</dbReference>
<dbReference type="OrthoDB" id="338622at2759"/>
<evidence type="ECO:0000256" key="9">
    <source>
        <dbReference type="ARBA" id="ARBA00023284"/>
    </source>
</evidence>
<evidence type="ECO:0000256" key="12">
    <source>
        <dbReference type="ARBA" id="ARBA00049091"/>
    </source>
</evidence>
<dbReference type="AlphaFoldDB" id="A0A517LL41"/>
<dbReference type="GO" id="GO:0005634">
    <property type="term" value="C:nucleus"/>
    <property type="evidence" value="ECO:0007669"/>
    <property type="project" value="UniProtKB-SubCell"/>
</dbReference>
<evidence type="ECO:0000256" key="4">
    <source>
        <dbReference type="ARBA" id="ARBA00022559"/>
    </source>
</evidence>
<keyword evidence="17" id="KW-1185">Reference proteome</keyword>
<keyword evidence="7" id="KW-1015">Disulfide bond</keyword>
<keyword evidence="9" id="KW-0676">Redox-active center</keyword>
<dbReference type="SUPFAM" id="SSF52833">
    <property type="entry name" value="Thioredoxin-like"/>
    <property type="match status" value="1"/>
</dbReference>
<keyword evidence="5" id="KW-0049">Antioxidant</keyword>
<dbReference type="InterPro" id="IPR036249">
    <property type="entry name" value="Thioredoxin-like_sf"/>
</dbReference>
<protein>
    <recommendedName>
        <fullName evidence="3">thioredoxin-dependent peroxiredoxin</fullName>
        <ecNumber evidence="3">1.11.1.24</ecNumber>
    </recommendedName>
    <alternativeName>
        <fullName evidence="13">Nuclear thiol peroxidase</fullName>
    </alternativeName>
    <alternativeName>
        <fullName evidence="10">Thioredoxin peroxidase</fullName>
    </alternativeName>
</protein>
<name>A0A517LL41_9PEZI</name>
<dbReference type="EC" id="1.11.1.24" evidence="3"/>
<evidence type="ECO:0000256" key="10">
    <source>
        <dbReference type="ARBA" id="ARBA00032824"/>
    </source>
</evidence>
<evidence type="ECO:0000259" key="15">
    <source>
        <dbReference type="PROSITE" id="PS51352"/>
    </source>
</evidence>
<accession>A0A517LL41</accession>
<gene>
    <name evidence="16" type="ORF">FKW77_002948</name>
</gene>